<feature type="region of interest" description="Disordered" evidence="1">
    <location>
        <begin position="201"/>
        <end position="239"/>
    </location>
</feature>
<feature type="region of interest" description="Disordered" evidence="1">
    <location>
        <begin position="363"/>
        <end position="390"/>
    </location>
</feature>
<feature type="compositionally biased region" description="Basic and acidic residues" evidence="1">
    <location>
        <begin position="505"/>
        <end position="522"/>
    </location>
</feature>
<protein>
    <submittedName>
        <fullName evidence="3 4">Uncharacterized protein LOC106167041 isoform X2</fullName>
    </submittedName>
</protein>
<accession>A0A1S3ITB1</accession>
<dbReference type="AlphaFoldDB" id="A0A1S3ITB1"/>
<dbReference type="Proteomes" id="UP000085678">
    <property type="component" value="Unplaced"/>
</dbReference>
<reference evidence="3 4" key="1">
    <citation type="submission" date="2025-04" db="UniProtKB">
        <authorList>
            <consortium name="RefSeq"/>
        </authorList>
    </citation>
    <scope>IDENTIFICATION</scope>
    <source>
        <tissue evidence="3 4">Gonads</tissue>
    </source>
</reference>
<feature type="compositionally biased region" description="Polar residues" evidence="1">
    <location>
        <begin position="636"/>
        <end position="647"/>
    </location>
</feature>
<keyword evidence="2" id="KW-1185">Reference proteome</keyword>
<evidence type="ECO:0000256" key="1">
    <source>
        <dbReference type="SAM" id="MobiDB-lite"/>
    </source>
</evidence>
<feature type="region of interest" description="Disordered" evidence="1">
    <location>
        <begin position="500"/>
        <end position="553"/>
    </location>
</feature>
<dbReference type="RefSeq" id="XP_013401167.1">
    <property type="nucleotide sequence ID" value="XM_013545713.1"/>
</dbReference>
<evidence type="ECO:0000313" key="2">
    <source>
        <dbReference type="Proteomes" id="UP000085678"/>
    </source>
</evidence>
<name>A0A1S3ITB1_LINAN</name>
<dbReference type="GeneID" id="106167041"/>
<sequence>MPLAKQLSLSQAVDFYDRRRTRHYGYPSNEHLAARKSLPLQRQIPVLDDNLKRLLHQASLANSSRPIQGTITATSGSLPPEVVRDYNKGATNPTVQVNLRKKPERPKVKKLAINRQVALNNWDPRREMRRVEQRVVFTEGISSVSRKPEPHLHVDRKYFLPANMPEDLKFVRENSKIAIDLSSSDDIPFCTVEVDKTKKAENQLSLPHISDNTESKNGRGKRRRSNGKPDIKNTTSAPSEGYFMQNIARLSPTSFVPLNSPSTTFYASREPSHLQPAHVVQINARTLDKSLNLNAVKPDKNNGFKKDKVFKSQLGASSDGVVGLRSIKIGESLSSAHLKQRQKELRALYPMYDWGIQQKSRNDIARKKDPSLSKNSFKEAKSNKQSRKNASLNIYQIDSDNLDAIGKNRAGRDSVKSMSDWSIDMDFPIWESSISHKNHKHKKNWSVWSFDENYDLDAYLDGTCYDSGAPFHGVQPDADNLLMPTTIPCKPKPKCVGGSVGVPNVHEENEIRKEKTKGERTETNTGGPPRQESHASLHPPPNTADDPTGNHTSTEMEHILPRIAESASSDKVNVQVSVKTLSLDPAQLEKHPEVHNGTPTICVTPPTTLQQSKMDAAPCPTDKSHSAGDSPVADKSANSNSYLQQNKGPKGQKLVKTGSKRDIVFISPAIQSPYEYQVY</sequence>
<feature type="compositionally biased region" description="Basic and acidic residues" evidence="1">
    <location>
        <begin position="363"/>
        <end position="382"/>
    </location>
</feature>
<evidence type="ECO:0000313" key="4">
    <source>
        <dbReference type="RefSeq" id="XP_013401167.1"/>
    </source>
</evidence>
<organism evidence="2 3">
    <name type="scientific">Lingula anatina</name>
    <name type="common">Brachiopod</name>
    <name type="synonym">Lingula unguis</name>
    <dbReference type="NCBI Taxonomy" id="7574"/>
    <lineage>
        <taxon>Eukaryota</taxon>
        <taxon>Metazoa</taxon>
        <taxon>Spiralia</taxon>
        <taxon>Lophotrochozoa</taxon>
        <taxon>Brachiopoda</taxon>
        <taxon>Linguliformea</taxon>
        <taxon>Lingulata</taxon>
        <taxon>Lingulida</taxon>
        <taxon>Linguloidea</taxon>
        <taxon>Lingulidae</taxon>
        <taxon>Lingula</taxon>
    </lineage>
</organism>
<evidence type="ECO:0000313" key="3">
    <source>
        <dbReference type="RefSeq" id="XP_013401166.1"/>
    </source>
</evidence>
<proteinExistence type="predicted"/>
<gene>
    <name evidence="3 4" type="primary">LOC106167041</name>
</gene>
<dbReference type="RefSeq" id="XP_013401166.1">
    <property type="nucleotide sequence ID" value="XM_013545712.1"/>
</dbReference>
<feature type="region of interest" description="Disordered" evidence="1">
    <location>
        <begin position="609"/>
        <end position="658"/>
    </location>
</feature>